<comment type="subcellular location">
    <subcellularLocation>
        <location evidence="1">Cell envelope</location>
    </subcellularLocation>
</comment>
<evidence type="ECO:0000313" key="5">
    <source>
        <dbReference type="EMBL" id="MBO8485408.1"/>
    </source>
</evidence>
<dbReference type="PANTHER" id="PTHR32347">
    <property type="entry name" value="EFFLUX SYSTEM COMPONENT YKNX-RELATED"/>
    <property type="match status" value="1"/>
</dbReference>
<name>A0A9D9J1J6_9BACT</name>
<dbReference type="Proteomes" id="UP000823750">
    <property type="component" value="Unassembled WGS sequence"/>
</dbReference>
<protein>
    <submittedName>
        <fullName evidence="5">Efflux RND transporter periplasmic adaptor subunit</fullName>
    </submittedName>
</protein>
<dbReference type="InterPro" id="IPR050465">
    <property type="entry name" value="UPF0194_transport"/>
</dbReference>
<organism evidence="5 6">
    <name type="scientific">Candidatus Cryptobacteroides excrementavium</name>
    <dbReference type="NCBI Taxonomy" id="2840759"/>
    <lineage>
        <taxon>Bacteria</taxon>
        <taxon>Pseudomonadati</taxon>
        <taxon>Bacteroidota</taxon>
        <taxon>Bacteroidia</taxon>
        <taxon>Bacteroidales</taxon>
        <taxon>Candidatus Cryptobacteroides</taxon>
    </lineage>
</organism>
<reference evidence="5" key="1">
    <citation type="submission" date="2020-10" db="EMBL/GenBank/DDBJ databases">
        <authorList>
            <person name="Gilroy R."/>
        </authorList>
    </citation>
    <scope>NUCLEOTIDE SEQUENCE</scope>
    <source>
        <strain evidence="5">B2-16538</strain>
    </source>
</reference>
<evidence type="ECO:0000256" key="2">
    <source>
        <dbReference type="ARBA" id="ARBA00023054"/>
    </source>
</evidence>
<keyword evidence="2 3" id="KW-0175">Coiled coil</keyword>
<gene>
    <name evidence="5" type="ORF">IAB78_03170</name>
</gene>
<evidence type="ECO:0000256" key="1">
    <source>
        <dbReference type="ARBA" id="ARBA00004196"/>
    </source>
</evidence>
<dbReference type="Gene3D" id="2.40.50.100">
    <property type="match status" value="1"/>
</dbReference>
<dbReference type="Gene3D" id="2.40.30.170">
    <property type="match status" value="1"/>
</dbReference>
<dbReference type="PROSITE" id="PS51257">
    <property type="entry name" value="PROKAR_LIPOPROTEIN"/>
    <property type="match status" value="1"/>
</dbReference>
<feature type="coiled-coil region" evidence="3">
    <location>
        <begin position="98"/>
        <end position="149"/>
    </location>
</feature>
<accession>A0A9D9J1J6</accession>
<evidence type="ECO:0000259" key="4">
    <source>
        <dbReference type="Pfam" id="PF25917"/>
    </source>
</evidence>
<dbReference type="PANTHER" id="PTHR32347:SF23">
    <property type="entry name" value="BLL5650 PROTEIN"/>
    <property type="match status" value="1"/>
</dbReference>
<evidence type="ECO:0000313" key="6">
    <source>
        <dbReference type="Proteomes" id="UP000823750"/>
    </source>
</evidence>
<dbReference type="InterPro" id="IPR058625">
    <property type="entry name" value="MdtA-like_BSH"/>
</dbReference>
<feature type="domain" description="Multidrug resistance protein MdtA-like barrel-sandwich hybrid" evidence="4">
    <location>
        <begin position="37"/>
        <end position="208"/>
    </location>
</feature>
<comment type="caution">
    <text evidence="5">The sequence shown here is derived from an EMBL/GenBank/DDBJ whole genome shotgun (WGS) entry which is preliminary data.</text>
</comment>
<dbReference type="SUPFAM" id="SSF111369">
    <property type="entry name" value="HlyD-like secretion proteins"/>
    <property type="match status" value="1"/>
</dbReference>
<reference evidence="5" key="2">
    <citation type="journal article" date="2021" name="PeerJ">
        <title>Extensive microbial diversity within the chicken gut microbiome revealed by metagenomics and culture.</title>
        <authorList>
            <person name="Gilroy R."/>
            <person name="Ravi A."/>
            <person name="Getino M."/>
            <person name="Pursley I."/>
            <person name="Horton D.L."/>
            <person name="Alikhan N.F."/>
            <person name="Baker D."/>
            <person name="Gharbi K."/>
            <person name="Hall N."/>
            <person name="Watson M."/>
            <person name="Adriaenssens E.M."/>
            <person name="Foster-Nyarko E."/>
            <person name="Jarju S."/>
            <person name="Secka A."/>
            <person name="Antonio M."/>
            <person name="Oren A."/>
            <person name="Chaudhuri R.R."/>
            <person name="La Ragione R."/>
            <person name="Hildebrand F."/>
            <person name="Pallen M.J."/>
        </authorList>
    </citation>
    <scope>NUCLEOTIDE SEQUENCE</scope>
    <source>
        <strain evidence="5">B2-16538</strain>
    </source>
</reference>
<dbReference type="GO" id="GO:0030313">
    <property type="term" value="C:cell envelope"/>
    <property type="evidence" value="ECO:0007669"/>
    <property type="project" value="UniProtKB-SubCell"/>
</dbReference>
<evidence type="ECO:0000256" key="3">
    <source>
        <dbReference type="SAM" id="Coils"/>
    </source>
</evidence>
<dbReference type="EMBL" id="JADILX010000054">
    <property type="protein sequence ID" value="MBO8485408.1"/>
    <property type="molecule type" value="Genomic_DNA"/>
</dbReference>
<sequence>MGRKTDIMILALAVAGLTACNSKMGGYDAEGYFESTEVTVSAEANGRILYFDIDEGDSVQAGAITGCIDTVQLYLTRMQLARSAESVLSNRPDVAIQLQSLKEQLKTMEMERERVASLLADGAATQKQMDDANSGIALLQAQIDAQEKALNSSAASIDAQSSGIDMQIAQIDDRLAKCRIISPVSGTVLTKYAEAGEFASSGRPLFKVADLARVYLRAYVTSAQLSEITLGQEVRVFSDYGRDHVREYPGTVTWIASQSEFTPKNIQTEDERKNLVYAVKIAVDNDGLIKLGMYGGVIF</sequence>
<proteinExistence type="predicted"/>
<dbReference type="AlphaFoldDB" id="A0A9D9J1J6"/>
<dbReference type="Pfam" id="PF25917">
    <property type="entry name" value="BSH_RND"/>
    <property type="match status" value="1"/>
</dbReference>